<sequence>MKDYSEMSDIHINAAVSRTLYGNLSRGHELQLASGDVDYCNNATDAWPIIVENKISISHEISRYCASLLSYDKRHFENKTDGFKIFRFTGEMGDISSRAALRAAMIVFLMMKDMESSHA</sequence>
<proteinExistence type="predicted"/>
<dbReference type="Pfam" id="PF10765">
    <property type="entry name" value="Phage_P22_NinX"/>
    <property type="match status" value="1"/>
</dbReference>
<name>A0A9P1V2Z8_YEREN</name>
<reference evidence="1 2" key="1">
    <citation type="submission" date="2015-03" db="EMBL/GenBank/DDBJ databases">
        <authorList>
            <consortium name="Pathogen Informatics"/>
            <person name="Murphy D."/>
        </authorList>
    </citation>
    <scope>NUCLEOTIDE SEQUENCE [LARGE SCALE GENOMIC DNA]</scope>
    <source>
        <strain evidence="1 2">IP27818</strain>
    </source>
</reference>
<dbReference type="InterPro" id="IPR019701">
    <property type="entry name" value="Phage_P22_NinX"/>
</dbReference>
<gene>
    <name evidence="1" type="ORF">ERS137939_03238</name>
</gene>
<dbReference type="RefSeq" id="WP_050131742.1">
    <property type="nucleotide sequence ID" value="NZ_CPZF01000009.1"/>
</dbReference>
<dbReference type="EMBL" id="CPZF01000009">
    <property type="protein sequence ID" value="CNG10362.1"/>
    <property type="molecule type" value="Genomic_DNA"/>
</dbReference>
<dbReference type="Proteomes" id="UP000041356">
    <property type="component" value="Unassembled WGS sequence"/>
</dbReference>
<protein>
    <submittedName>
        <fullName evidence="1">Protein of uncharacterized function (DUF2591)</fullName>
    </submittedName>
</protein>
<comment type="caution">
    <text evidence="1">The sequence shown here is derived from an EMBL/GenBank/DDBJ whole genome shotgun (WGS) entry which is preliminary data.</text>
</comment>
<dbReference type="AlphaFoldDB" id="A0A9P1V2Z8"/>
<organism evidence="1 2">
    <name type="scientific">Yersinia enterocolitica</name>
    <dbReference type="NCBI Taxonomy" id="630"/>
    <lineage>
        <taxon>Bacteria</taxon>
        <taxon>Pseudomonadati</taxon>
        <taxon>Pseudomonadota</taxon>
        <taxon>Gammaproteobacteria</taxon>
        <taxon>Enterobacterales</taxon>
        <taxon>Yersiniaceae</taxon>
        <taxon>Yersinia</taxon>
    </lineage>
</organism>
<evidence type="ECO:0000313" key="1">
    <source>
        <dbReference type="EMBL" id="CNG10362.1"/>
    </source>
</evidence>
<evidence type="ECO:0000313" key="2">
    <source>
        <dbReference type="Proteomes" id="UP000041356"/>
    </source>
</evidence>
<accession>A0A9P1V2Z8</accession>